<dbReference type="OrthoDB" id="4716121at2"/>
<dbReference type="PANTHER" id="PTHR45832:SF22">
    <property type="entry name" value="SERINE_THREONINE-PROTEIN KINASE SAMKA-RELATED"/>
    <property type="match status" value="1"/>
</dbReference>
<feature type="domain" description="Protein kinase" evidence="5">
    <location>
        <begin position="5"/>
        <end position="293"/>
    </location>
</feature>
<keyword evidence="7" id="KW-1185">Reference proteome</keyword>
<reference evidence="6 7" key="1">
    <citation type="submission" date="2016-10" db="EMBL/GenBank/DDBJ databases">
        <authorList>
            <person name="de Groot N.N."/>
        </authorList>
    </citation>
    <scope>NUCLEOTIDE SEQUENCE [LARGE SCALE GENOMIC DNA]</scope>
    <source>
        <strain evidence="6 7">DSM 43794</strain>
    </source>
</reference>
<dbReference type="GO" id="GO:0005524">
    <property type="term" value="F:ATP binding"/>
    <property type="evidence" value="ECO:0007669"/>
    <property type="project" value="UniProtKB-KW"/>
</dbReference>
<evidence type="ECO:0000259" key="5">
    <source>
        <dbReference type="PROSITE" id="PS50011"/>
    </source>
</evidence>
<dbReference type="AlphaFoldDB" id="A0A1H1FET3"/>
<dbReference type="PANTHER" id="PTHR45832">
    <property type="entry name" value="SERINE/THREONINE-PROTEIN KINASE SAMKA-RELATED-RELATED"/>
    <property type="match status" value="1"/>
</dbReference>
<sequence length="565" mass="57989">MVSGYREVRTLGEGRAGRVVLAVHTATGTPAAIRYLHPRLGADHGFLTRFRYDIARLAKLECPQIVRVHEYADTGDGVALITELVDGVSLRAILAEHERTGPEAALAAVKSLLLAMAAAHDAGVAHRACGPGSVFVLPDGQVKVADFGLAPPGAAPPYRLPEGAEPGGTAADLHAAACILAECVTGEAPSGTRVPEGLPRSMRELVADALALARPREAGRHASRGVGAGGRGDEARAFAQAVEEAAWGTYGPEWERRGRRHLGELAAALAARLPPAEPAPVRAGAAHRRPSWFSPGRRLSAALGRARHAPARPAYAAATVLASLAVIAVVVAARTGDGRPDAFPATPARPPGGPEAAPTAPEARRSGTPTRDAPSLRAAPRKPDDTGGASDEAEDSAAPARPAAARTTTAPAAPRTSGVTVAAPTRAAATAPGVSEVRVLSWDGSAGMIRVTAEGAGPVRLTVAYTRREGDGPARTLETDTRTLRGRSVYTVEVSHAAEPPECGRRVHLGIVVTTDRTAANGPQVEEAALDGPACEPSAGPTGDAPPEPDDPHSPTPSVSAEKAR</sequence>
<evidence type="ECO:0000256" key="3">
    <source>
        <dbReference type="ARBA" id="ARBA00022840"/>
    </source>
</evidence>
<protein>
    <submittedName>
        <fullName evidence="6">Serine/threonine protein kinase</fullName>
    </submittedName>
</protein>
<feature type="region of interest" description="Disordered" evidence="4">
    <location>
        <begin position="338"/>
        <end position="427"/>
    </location>
</feature>
<dbReference type="EMBL" id="FNKK01000002">
    <property type="protein sequence ID" value="SDQ99370.1"/>
    <property type="molecule type" value="Genomic_DNA"/>
</dbReference>
<accession>A0A1H1FET3</accession>
<name>A0A1H1FET3_9ACTN</name>
<evidence type="ECO:0000256" key="1">
    <source>
        <dbReference type="ARBA" id="ARBA00008874"/>
    </source>
</evidence>
<dbReference type="Gene3D" id="1.10.510.10">
    <property type="entry name" value="Transferase(Phosphotransferase) domain 1"/>
    <property type="match status" value="1"/>
</dbReference>
<keyword evidence="6" id="KW-0723">Serine/threonine-protein kinase</keyword>
<keyword evidence="3" id="KW-0067">ATP-binding</keyword>
<dbReference type="InterPro" id="IPR051931">
    <property type="entry name" value="PAK3-like"/>
</dbReference>
<comment type="similarity">
    <text evidence="1">Belongs to the protein kinase superfamily. STE Ser/Thr protein kinase family. STE20 subfamily.</text>
</comment>
<evidence type="ECO:0000313" key="6">
    <source>
        <dbReference type="EMBL" id="SDQ99370.1"/>
    </source>
</evidence>
<dbReference type="RefSeq" id="WP_093259553.1">
    <property type="nucleotide sequence ID" value="NZ_FNKK01000002.1"/>
</dbReference>
<feature type="region of interest" description="Disordered" evidence="4">
    <location>
        <begin position="516"/>
        <end position="565"/>
    </location>
</feature>
<gene>
    <name evidence="6" type="ORF">SAMN04489764_2947</name>
</gene>
<keyword evidence="2" id="KW-0547">Nucleotide-binding</keyword>
<dbReference type="InterPro" id="IPR011009">
    <property type="entry name" value="Kinase-like_dom_sf"/>
</dbReference>
<dbReference type="SMART" id="SM00220">
    <property type="entry name" value="S_TKc"/>
    <property type="match status" value="1"/>
</dbReference>
<dbReference type="STRING" id="35622.SAMN04489764_2947"/>
<dbReference type="Proteomes" id="UP000217103">
    <property type="component" value="Unassembled WGS sequence"/>
</dbReference>
<dbReference type="InterPro" id="IPR000719">
    <property type="entry name" value="Prot_kinase_dom"/>
</dbReference>
<proteinExistence type="inferred from homology"/>
<dbReference type="PROSITE" id="PS50011">
    <property type="entry name" value="PROTEIN_KINASE_DOM"/>
    <property type="match status" value="1"/>
</dbReference>
<keyword evidence="6" id="KW-0808">Transferase</keyword>
<evidence type="ECO:0000313" key="7">
    <source>
        <dbReference type="Proteomes" id="UP000217103"/>
    </source>
</evidence>
<dbReference type="SUPFAM" id="SSF56112">
    <property type="entry name" value="Protein kinase-like (PK-like)"/>
    <property type="match status" value="1"/>
</dbReference>
<evidence type="ECO:0000256" key="2">
    <source>
        <dbReference type="ARBA" id="ARBA00022741"/>
    </source>
</evidence>
<organism evidence="6 7">
    <name type="scientific">Thermostaphylospora chromogena</name>
    <dbReference type="NCBI Taxonomy" id="35622"/>
    <lineage>
        <taxon>Bacteria</taxon>
        <taxon>Bacillati</taxon>
        <taxon>Actinomycetota</taxon>
        <taxon>Actinomycetes</taxon>
        <taxon>Streptosporangiales</taxon>
        <taxon>Thermomonosporaceae</taxon>
        <taxon>Thermostaphylospora</taxon>
    </lineage>
</organism>
<feature type="compositionally biased region" description="Low complexity" evidence="4">
    <location>
        <begin position="397"/>
        <end position="427"/>
    </location>
</feature>
<dbReference type="GO" id="GO:0004674">
    <property type="term" value="F:protein serine/threonine kinase activity"/>
    <property type="evidence" value="ECO:0007669"/>
    <property type="project" value="UniProtKB-KW"/>
</dbReference>
<evidence type="ECO:0000256" key="4">
    <source>
        <dbReference type="SAM" id="MobiDB-lite"/>
    </source>
</evidence>
<keyword evidence="6" id="KW-0418">Kinase</keyword>
<dbReference type="Pfam" id="PF00069">
    <property type="entry name" value="Pkinase"/>
    <property type="match status" value="1"/>
</dbReference>